<dbReference type="EMBL" id="CASHTH010001366">
    <property type="protein sequence ID" value="CAI8014491.1"/>
    <property type="molecule type" value="Genomic_DNA"/>
</dbReference>
<dbReference type="Proteomes" id="UP001174909">
    <property type="component" value="Unassembled WGS sequence"/>
</dbReference>
<organism evidence="1 2">
    <name type="scientific">Geodia barretti</name>
    <name type="common">Barrett's horny sponge</name>
    <dbReference type="NCBI Taxonomy" id="519541"/>
    <lineage>
        <taxon>Eukaryota</taxon>
        <taxon>Metazoa</taxon>
        <taxon>Porifera</taxon>
        <taxon>Demospongiae</taxon>
        <taxon>Heteroscleromorpha</taxon>
        <taxon>Tetractinellida</taxon>
        <taxon>Astrophorina</taxon>
        <taxon>Geodiidae</taxon>
        <taxon>Geodia</taxon>
    </lineage>
</organism>
<accession>A0AA35RQ21</accession>
<evidence type="ECO:0000313" key="1">
    <source>
        <dbReference type="EMBL" id="CAI8014491.1"/>
    </source>
</evidence>
<protein>
    <submittedName>
        <fullName evidence="1">Uncharacterized protein</fullName>
    </submittedName>
</protein>
<dbReference type="AlphaFoldDB" id="A0AA35RQ21"/>
<sequence length="55" mass="6300">MECVSYTSGKQAKHRLFPDQLVVSDAVVTECRKGTLDRRFRRCMQRRVEGALTGI</sequence>
<keyword evidence="2" id="KW-1185">Reference proteome</keyword>
<feature type="non-terminal residue" evidence="1">
    <location>
        <position position="55"/>
    </location>
</feature>
<name>A0AA35RQ21_GEOBA</name>
<gene>
    <name evidence="1" type="ORF">GBAR_LOCUS9042</name>
</gene>
<reference evidence="1" key="1">
    <citation type="submission" date="2023-03" db="EMBL/GenBank/DDBJ databases">
        <authorList>
            <person name="Steffen K."/>
            <person name="Cardenas P."/>
        </authorList>
    </citation>
    <scope>NUCLEOTIDE SEQUENCE</scope>
</reference>
<evidence type="ECO:0000313" key="2">
    <source>
        <dbReference type="Proteomes" id="UP001174909"/>
    </source>
</evidence>
<proteinExistence type="predicted"/>
<comment type="caution">
    <text evidence="1">The sequence shown here is derived from an EMBL/GenBank/DDBJ whole genome shotgun (WGS) entry which is preliminary data.</text>
</comment>